<keyword evidence="4" id="KW-0698">rRNA processing</keyword>
<dbReference type="Pfam" id="PF04135">
    <property type="entry name" value="Nop10p"/>
    <property type="match status" value="1"/>
</dbReference>
<feature type="region of interest" description="Disordered" evidence="9">
    <location>
        <begin position="59"/>
        <end position="97"/>
    </location>
</feature>
<evidence type="ECO:0000256" key="5">
    <source>
        <dbReference type="ARBA" id="ARBA00023274"/>
    </source>
</evidence>
<evidence type="ECO:0000256" key="2">
    <source>
        <dbReference type="ARBA" id="ARBA00021838"/>
    </source>
</evidence>
<evidence type="ECO:0000256" key="9">
    <source>
        <dbReference type="SAM" id="MobiDB-lite"/>
    </source>
</evidence>
<evidence type="ECO:0000256" key="6">
    <source>
        <dbReference type="ARBA" id="ARBA00030185"/>
    </source>
</evidence>
<name>A0ABQ8WSY0_PENCH</name>
<dbReference type="Gene3D" id="2.20.28.40">
    <property type="entry name" value="H/ACA ribonucleoprotein complex, subunit Nop10"/>
    <property type="match status" value="1"/>
</dbReference>
<comment type="caution">
    <text evidence="10">The sequence shown here is derived from an EMBL/GenBank/DDBJ whole genome shotgun (WGS) entry which is preliminary data.</text>
</comment>
<dbReference type="PANTHER" id="PTHR13305">
    <property type="entry name" value="RIBOSOME BIOGENESIS PROTEIN NOP10"/>
    <property type="match status" value="1"/>
</dbReference>
<comment type="similarity">
    <text evidence="1">Belongs to the NOP10 family.</text>
</comment>
<sequence length="121" mass="13395">LKSHLRDIILFSAQVREKKEILWSKAPFKKHAVTKQPGPSSSSFRKKIPPLIADASTNTGQFINTANTPSTTKASVLNGEVTKSAHPARFSPDDKYSRHRVTLKKRYGLLLTQQSKAPAKA</sequence>
<keyword evidence="5 10" id="KW-0687">Ribonucleoprotein</keyword>
<organism evidence="10 11">
    <name type="scientific">Penicillium chrysogenum</name>
    <name type="common">Penicillium notatum</name>
    <dbReference type="NCBI Taxonomy" id="5076"/>
    <lineage>
        <taxon>Eukaryota</taxon>
        <taxon>Fungi</taxon>
        <taxon>Dikarya</taxon>
        <taxon>Ascomycota</taxon>
        <taxon>Pezizomycotina</taxon>
        <taxon>Eurotiomycetes</taxon>
        <taxon>Eurotiomycetidae</taxon>
        <taxon>Eurotiales</taxon>
        <taxon>Aspergillaceae</taxon>
        <taxon>Penicillium</taxon>
        <taxon>Penicillium chrysogenum species complex</taxon>
    </lineage>
</organism>
<evidence type="ECO:0000313" key="10">
    <source>
        <dbReference type="EMBL" id="KAJ5282113.1"/>
    </source>
</evidence>
<evidence type="ECO:0000313" key="11">
    <source>
        <dbReference type="Proteomes" id="UP001220256"/>
    </source>
</evidence>
<evidence type="ECO:0000256" key="7">
    <source>
        <dbReference type="ARBA" id="ARBA00031779"/>
    </source>
</evidence>
<dbReference type="InterPro" id="IPR007264">
    <property type="entry name" value="H/ACA_rnp_Nop10"/>
</dbReference>
<feature type="non-terminal residue" evidence="10">
    <location>
        <position position="1"/>
    </location>
</feature>
<evidence type="ECO:0000256" key="4">
    <source>
        <dbReference type="ARBA" id="ARBA00022552"/>
    </source>
</evidence>
<evidence type="ECO:0000256" key="1">
    <source>
        <dbReference type="ARBA" id="ARBA00009462"/>
    </source>
</evidence>
<feature type="compositionally biased region" description="Polar residues" evidence="9">
    <location>
        <begin position="59"/>
        <end position="75"/>
    </location>
</feature>
<gene>
    <name evidence="10" type="ORF">N7505_000093</name>
</gene>
<dbReference type="SUPFAM" id="SSF144210">
    <property type="entry name" value="Nop10-like SnoRNP"/>
    <property type="match status" value="1"/>
</dbReference>
<dbReference type="Proteomes" id="UP001220256">
    <property type="component" value="Unassembled WGS sequence"/>
</dbReference>
<dbReference type="EMBL" id="JAPVEB010000001">
    <property type="protein sequence ID" value="KAJ5282113.1"/>
    <property type="molecule type" value="Genomic_DNA"/>
</dbReference>
<evidence type="ECO:0000256" key="3">
    <source>
        <dbReference type="ARBA" id="ARBA00022517"/>
    </source>
</evidence>
<keyword evidence="3" id="KW-0690">Ribosome biogenesis</keyword>
<evidence type="ECO:0000256" key="8">
    <source>
        <dbReference type="ARBA" id="ARBA00032266"/>
    </source>
</evidence>
<protein>
    <recommendedName>
        <fullName evidence="2">H/ACA ribonucleoprotein complex subunit NOP10</fullName>
    </recommendedName>
    <alternativeName>
        <fullName evidence="6">Nucleolar protein 10</fullName>
    </alternativeName>
    <alternativeName>
        <fullName evidence="7">Nucleolar protein family A member 3</fullName>
    </alternativeName>
    <alternativeName>
        <fullName evidence="8">snoRNP protein NOP10</fullName>
    </alternativeName>
</protein>
<keyword evidence="11" id="KW-1185">Reference proteome</keyword>
<dbReference type="GO" id="GO:1990904">
    <property type="term" value="C:ribonucleoprotein complex"/>
    <property type="evidence" value="ECO:0007669"/>
    <property type="project" value="UniProtKB-KW"/>
</dbReference>
<accession>A0ABQ8WSY0</accession>
<dbReference type="PANTHER" id="PTHR13305:SF0">
    <property type="entry name" value="H_ACA RIBONUCLEOPROTEIN COMPLEX SUBUNIT 3"/>
    <property type="match status" value="1"/>
</dbReference>
<reference evidence="10 11" key="1">
    <citation type="journal article" date="2023" name="IMA Fungus">
        <title>Comparative genomic study of the Penicillium genus elucidates a diverse pangenome and 15 lateral gene transfer events.</title>
        <authorList>
            <person name="Petersen C."/>
            <person name="Sorensen T."/>
            <person name="Nielsen M.R."/>
            <person name="Sondergaard T.E."/>
            <person name="Sorensen J.L."/>
            <person name="Fitzpatrick D.A."/>
            <person name="Frisvad J.C."/>
            <person name="Nielsen K.L."/>
        </authorList>
    </citation>
    <scope>NUCLEOTIDE SEQUENCE [LARGE SCALE GENOMIC DNA]</scope>
    <source>
        <strain evidence="10 11">IBT 3361</strain>
    </source>
</reference>
<dbReference type="InterPro" id="IPR036756">
    <property type="entry name" value="H/ACA_rnp_Nop10_sf"/>
</dbReference>
<proteinExistence type="inferred from homology"/>